<evidence type="ECO:0000256" key="3">
    <source>
        <dbReference type="ARBA" id="ARBA00022777"/>
    </source>
</evidence>
<dbReference type="SMART" id="SM00220">
    <property type="entry name" value="S_TKc"/>
    <property type="match status" value="1"/>
</dbReference>
<dbReference type="SMART" id="SM01080">
    <property type="entry name" value="CHASE2"/>
    <property type="match status" value="1"/>
</dbReference>
<accession>A0A3B0ZJA9</accession>
<dbReference type="SMART" id="SM00028">
    <property type="entry name" value="TPR"/>
    <property type="match status" value="2"/>
</dbReference>
<dbReference type="PROSITE" id="PS50011">
    <property type="entry name" value="PROTEIN_KINASE_DOM"/>
    <property type="match status" value="1"/>
</dbReference>
<dbReference type="InterPro" id="IPR007890">
    <property type="entry name" value="CHASE2"/>
</dbReference>
<evidence type="ECO:0000313" key="7">
    <source>
        <dbReference type="EMBL" id="VAW91731.1"/>
    </source>
</evidence>
<keyword evidence="5" id="KW-0812">Transmembrane</keyword>
<keyword evidence="1" id="KW-0808">Transferase</keyword>
<dbReference type="Gene3D" id="1.25.40.10">
    <property type="entry name" value="Tetratricopeptide repeat domain"/>
    <property type="match status" value="1"/>
</dbReference>
<dbReference type="PROSITE" id="PS00107">
    <property type="entry name" value="PROTEIN_KINASE_ATP"/>
    <property type="match status" value="1"/>
</dbReference>
<dbReference type="PANTHER" id="PTHR43289">
    <property type="entry name" value="MITOGEN-ACTIVATED PROTEIN KINASE KINASE KINASE 20-RELATED"/>
    <property type="match status" value="1"/>
</dbReference>
<gene>
    <name evidence="7" type="ORF">MNBD_GAMMA22-2797</name>
</gene>
<dbReference type="AlphaFoldDB" id="A0A3B0ZJA9"/>
<keyword evidence="2" id="KW-0547">Nucleotide-binding</keyword>
<feature type="domain" description="Protein kinase" evidence="6">
    <location>
        <begin position="574"/>
        <end position="835"/>
    </location>
</feature>
<dbReference type="Pfam" id="PF00069">
    <property type="entry name" value="Pkinase"/>
    <property type="match status" value="1"/>
</dbReference>
<dbReference type="InterPro" id="IPR011990">
    <property type="entry name" value="TPR-like_helical_dom_sf"/>
</dbReference>
<dbReference type="InterPro" id="IPR019734">
    <property type="entry name" value="TPR_rpt"/>
</dbReference>
<dbReference type="SUPFAM" id="SSF48452">
    <property type="entry name" value="TPR-like"/>
    <property type="match status" value="1"/>
</dbReference>
<keyword evidence="3 7" id="KW-0418">Kinase</keyword>
<dbReference type="SUPFAM" id="SSF56112">
    <property type="entry name" value="Protein kinase-like (PK-like)"/>
    <property type="match status" value="1"/>
</dbReference>
<feature type="transmembrane region" description="Helical" evidence="5">
    <location>
        <begin position="400"/>
        <end position="419"/>
    </location>
</feature>
<evidence type="ECO:0000259" key="6">
    <source>
        <dbReference type="PROSITE" id="PS50011"/>
    </source>
</evidence>
<sequence length="843" mass="94907">MRYFKKDWFIALFVSLFFLLSANSDFMKDVEWTAYDLGIRFSSARPANQDVVIVAIDDASIQELGSWPWPRDMLAKVTRQMSKAKPNVIGFGLQLDARESTRGLQYIQRLRNVFNKNWGRTGKSIKRILDQAQSGLDTDKKFTASLKKAGPVVLAIPYLTEQPNKSVSTNSLGKFAKRLMLKSVGGQLNPQENFLDQFRPDLIKTVGIMYPPLNDFVRQSNAIGHINLFQSNNDNARMQSLVLSYDQQYVPSFSLMLAVQTNHMKISSIHIALGDSLYLGKTRVTSDPQLRMYPYFYSSRSDKPAFKMISIKDIYNNNFRSRDLRNKTVLVGLTASQYAVPMDTPLGKLSPILVTANTVSSILNGDLYDRPGWGKWFQLIVLAIVALYLMLALPRFRVGTGLAISILFLIALFNLHFILMVSKSIWIPLMLPSLALIIGHITLMIKHVLESGVGQVKNELSEANQLLAQSFQSQGQFDQAFERYRKCVVVNDDLLDQMYNLGLDYERKRQFNKAESVFHYIIGYNHKFRDVRDRLERNKQASATSVLTQGTSATGNSTLVLNTTGIQKPMLGRYLVEKEIGRGAMGLVYLGSDPKIGRTVAIKTMALGAEFEGEQLKDIKDRFFREAETAGRLNHPNIVTIYDVGEDQELAYIAMDFLKGDNLLAYCQAETLLPVIEVIDIVIMVAEALEYASSENVVHRDIKPANIIYDKEATVIKVTDFGVACLTDVSKTKTGTILGSPSYMSPEQLAGKKVDGRSDLFSLTVTMYQMLAGELPFIGESLASLMYKIANEKHPDVRMFRPDLPQCISKIINKGLQKEAEKRFQSGIKMVNSLKRCRDKLDE</sequence>
<organism evidence="7">
    <name type="scientific">hydrothermal vent metagenome</name>
    <dbReference type="NCBI Taxonomy" id="652676"/>
    <lineage>
        <taxon>unclassified sequences</taxon>
        <taxon>metagenomes</taxon>
        <taxon>ecological metagenomes</taxon>
    </lineage>
</organism>
<name>A0A3B0ZJA9_9ZZZZ</name>
<evidence type="ECO:0000256" key="4">
    <source>
        <dbReference type="ARBA" id="ARBA00022840"/>
    </source>
</evidence>
<feature type="transmembrane region" description="Helical" evidence="5">
    <location>
        <begin position="376"/>
        <end position="393"/>
    </location>
</feature>
<dbReference type="Gene3D" id="3.30.200.20">
    <property type="entry name" value="Phosphorylase Kinase, domain 1"/>
    <property type="match status" value="1"/>
</dbReference>
<keyword evidence="4" id="KW-0067">ATP-binding</keyword>
<evidence type="ECO:0000256" key="2">
    <source>
        <dbReference type="ARBA" id="ARBA00022741"/>
    </source>
</evidence>
<dbReference type="EMBL" id="UOFS01000006">
    <property type="protein sequence ID" value="VAW91731.1"/>
    <property type="molecule type" value="Genomic_DNA"/>
</dbReference>
<dbReference type="Gene3D" id="1.10.510.10">
    <property type="entry name" value="Transferase(Phosphotransferase) domain 1"/>
    <property type="match status" value="1"/>
</dbReference>
<dbReference type="GO" id="GO:0005524">
    <property type="term" value="F:ATP binding"/>
    <property type="evidence" value="ECO:0007669"/>
    <property type="project" value="UniProtKB-KW"/>
</dbReference>
<evidence type="ECO:0000256" key="5">
    <source>
        <dbReference type="SAM" id="Phobius"/>
    </source>
</evidence>
<keyword evidence="5" id="KW-1133">Transmembrane helix</keyword>
<dbReference type="GO" id="GO:0004674">
    <property type="term" value="F:protein serine/threonine kinase activity"/>
    <property type="evidence" value="ECO:0007669"/>
    <property type="project" value="TreeGrafter"/>
</dbReference>
<dbReference type="InterPro" id="IPR000719">
    <property type="entry name" value="Prot_kinase_dom"/>
</dbReference>
<dbReference type="Pfam" id="PF05226">
    <property type="entry name" value="CHASE2"/>
    <property type="match status" value="1"/>
</dbReference>
<keyword evidence="5" id="KW-0472">Membrane</keyword>
<reference evidence="7" key="1">
    <citation type="submission" date="2018-06" db="EMBL/GenBank/DDBJ databases">
        <authorList>
            <person name="Zhirakovskaya E."/>
        </authorList>
    </citation>
    <scope>NUCLEOTIDE SEQUENCE</scope>
</reference>
<dbReference type="InterPro" id="IPR017441">
    <property type="entry name" value="Protein_kinase_ATP_BS"/>
</dbReference>
<dbReference type="CDD" id="cd14014">
    <property type="entry name" value="STKc_PknB_like"/>
    <property type="match status" value="1"/>
</dbReference>
<dbReference type="PROSITE" id="PS00108">
    <property type="entry name" value="PROTEIN_KINASE_ST"/>
    <property type="match status" value="1"/>
</dbReference>
<dbReference type="PANTHER" id="PTHR43289:SF6">
    <property type="entry name" value="SERINE_THREONINE-PROTEIN KINASE NEKL-3"/>
    <property type="match status" value="1"/>
</dbReference>
<dbReference type="InterPro" id="IPR011009">
    <property type="entry name" value="Kinase-like_dom_sf"/>
</dbReference>
<evidence type="ECO:0000256" key="1">
    <source>
        <dbReference type="ARBA" id="ARBA00022679"/>
    </source>
</evidence>
<protein>
    <submittedName>
        <fullName evidence="7">Protein kinase</fullName>
    </submittedName>
</protein>
<proteinExistence type="predicted"/>
<dbReference type="InterPro" id="IPR008271">
    <property type="entry name" value="Ser/Thr_kinase_AS"/>
</dbReference>